<feature type="compositionally biased region" description="Low complexity" evidence="5">
    <location>
        <begin position="325"/>
        <end position="339"/>
    </location>
</feature>
<organism evidence="7 8">
    <name type="scientific">Castilleja foliolosa</name>
    <dbReference type="NCBI Taxonomy" id="1961234"/>
    <lineage>
        <taxon>Eukaryota</taxon>
        <taxon>Viridiplantae</taxon>
        <taxon>Streptophyta</taxon>
        <taxon>Embryophyta</taxon>
        <taxon>Tracheophyta</taxon>
        <taxon>Spermatophyta</taxon>
        <taxon>Magnoliopsida</taxon>
        <taxon>eudicotyledons</taxon>
        <taxon>Gunneridae</taxon>
        <taxon>Pentapetalae</taxon>
        <taxon>asterids</taxon>
        <taxon>lamiids</taxon>
        <taxon>Lamiales</taxon>
        <taxon>Orobanchaceae</taxon>
        <taxon>Pedicularideae</taxon>
        <taxon>Castillejinae</taxon>
        <taxon>Castilleja</taxon>
    </lineage>
</organism>
<accession>A0ABD3CHM9</accession>
<dbReference type="PANTHER" id="PTHR46869">
    <property type="entry name" value="C2H2-LIKE ZINC FINGER PROTEIN"/>
    <property type="match status" value="1"/>
</dbReference>
<keyword evidence="2 4" id="KW-0863">Zinc-finger</keyword>
<evidence type="ECO:0000313" key="8">
    <source>
        <dbReference type="Proteomes" id="UP001632038"/>
    </source>
</evidence>
<evidence type="ECO:0000256" key="4">
    <source>
        <dbReference type="PROSITE-ProRule" id="PRU00042"/>
    </source>
</evidence>
<dbReference type="Pfam" id="PF13894">
    <property type="entry name" value="zf-C2H2_4"/>
    <property type="match status" value="1"/>
</dbReference>
<keyword evidence="1" id="KW-0479">Metal-binding</keyword>
<gene>
    <name evidence="7" type="ORF">CASFOL_026650</name>
</gene>
<name>A0ABD3CHM9_9LAMI</name>
<dbReference type="SMART" id="SM00355">
    <property type="entry name" value="ZnF_C2H2"/>
    <property type="match status" value="4"/>
</dbReference>
<dbReference type="PANTHER" id="PTHR46869:SF7">
    <property type="entry name" value="ZINC FINGER PROTEIN ZAT9-LIKE"/>
    <property type="match status" value="1"/>
</dbReference>
<dbReference type="EMBL" id="JAVIJP010000034">
    <property type="protein sequence ID" value="KAL3629428.1"/>
    <property type="molecule type" value="Genomic_DNA"/>
</dbReference>
<dbReference type="GO" id="GO:0008270">
    <property type="term" value="F:zinc ion binding"/>
    <property type="evidence" value="ECO:0007669"/>
    <property type="project" value="UniProtKB-KW"/>
</dbReference>
<dbReference type="InterPro" id="IPR013087">
    <property type="entry name" value="Znf_C2H2_type"/>
</dbReference>
<dbReference type="PROSITE" id="PS50157">
    <property type="entry name" value="ZINC_FINGER_C2H2_2"/>
    <property type="match status" value="4"/>
</dbReference>
<sequence length="439" mass="48632">MGEVQEQGYVCKICSKSCVSGRSLGGHMRMHLAVISASKRAAKAKAKAEIKSDSEEGDDQEDGRCQLNNDFQNEENIKNCGVNSDSEDADDGQNNNYELRANPKKSWRFSDNPEHACKECGKGFLTLKALSGHMRTHSVKNDQKPHQCEKCGKGFDSLRAMYGHMRSHPKRSRVPDDESADTDTLSDLEILCPVRKKRSTIRYKSVLNPCESNLNESDDNRAVSELNEVAKILIMLSKGVRDWSKADSVIESSGDDDFVSNVGKNKSVCEFAVLDSSYVAKDGVGDDDKFTTAEDEINGDLEASGVRVCKFVRTDESNKGLLVKSNEASSSSETSNSENGVNFETLKGFENKPEFETKNCGKGKDHECPICFKVFSSGQALGGHKRAHYNAGLNQELAVVRVNKNLLDLNFPVADDEGVKREVEFSLWWAEHETRMLTN</sequence>
<comment type="caution">
    <text evidence="7">The sequence shown here is derived from an EMBL/GenBank/DDBJ whole genome shotgun (WGS) entry which is preliminary data.</text>
</comment>
<dbReference type="Pfam" id="PF13912">
    <property type="entry name" value="zf-C2H2_6"/>
    <property type="match status" value="3"/>
</dbReference>
<feature type="domain" description="C2H2-type" evidence="6">
    <location>
        <begin position="9"/>
        <end position="31"/>
    </location>
</feature>
<dbReference type="Gene3D" id="3.30.160.60">
    <property type="entry name" value="Classic Zinc Finger"/>
    <property type="match status" value="2"/>
</dbReference>
<evidence type="ECO:0000259" key="6">
    <source>
        <dbReference type="PROSITE" id="PS50157"/>
    </source>
</evidence>
<feature type="domain" description="C2H2-type" evidence="6">
    <location>
        <begin position="115"/>
        <end position="142"/>
    </location>
</feature>
<evidence type="ECO:0000256" key="1">
    <source>
        <dbReference type="ARBA" id="ARBA00022723"/>
    </source>
</evidence>
<proteinExistence type="predicted"/>
<dbReference type="AlphaFoldDB" id="A0ABD3CHM9"/>
<evidence type="ECO:0000256" key="5">
    <source>
        <dbReference type="SAM" id="MobiDB-lite"/>
    </source>
</evidence>
<feature type="region of interest" description="Disordered" evidence="5">
    <location>
        <begin position="324"/>
        <end position="343"/>
    </location>
</feature>
<evidence type="ECO:0000256" key="3">
    <source>
        <dbReference type="ARBA" id="ARBA00022833"/>
    </source>
</evidence>
<dbReference type="Proteomes" id="UP001632038">
    <property type="component" value="Unassembled WGS sequence"/>
</dbReference>
<dbReference type="SUPFAM" id="SSF57667">
    <property type="entry name" value="beta-beta-alpha zinc fingers"/>
    <property type="match status" value="3"/>
</dbReference>
<evidence type="ECO:0000256" key="2">
    <source>
        <dbReference type="ARBA" id="ARBA00022771"/>
    </source>
</evidence>
<feature type="domain" description="C2H2-type" evidence="6">
    <location>
        <begin position="366"/>
        <end position="388"/>
    </location>
</feature>
<protein>
    <recommendedName>
        <fullName evidence="6">C2H2-type domain-containing protein</fullName>
    </recommendedName>
</protein>
<dbReference type="InterPro" id="IPR036236">
    <property type="entry name" value="Znf_C2H2_sf"/>
</dbReference>
<feature type="region of interest" description="Disordered" evidence="5">
    <location>
        <begin position="80"/>
        <end position="99"/>
    </location>
</feature>
<evidence type="ECO:0000313" key="7">
    <source>
        <dbReference type="EMBL" id="KAL3629428.1"/>
    </source>
</evidence>
<dbReference type="FunFam" id="3.30.160.60:FF:000446">
    <property type="entry name" value="Zinc finger protein"/>
    <property type="match status" value="2"/>
</dbReference>
<keyword evidence="3" id="KW-0862">Zinc</keyword>
<feature type="domain" description="C2H2-type" evidence="6">
    <location>
        <begin position="146"/>
        <end position="173"/>
    </location>
</feature>
<reference evidence="8" key="1">
    <citation type="journal article" date="2024" name="IScience">
        <title>Strigolactones Initiate the Formation of Haustorium-like Structures in Castilleja.</title>
        <authorList>
            <person name="Buerger M."/>
            <person name="Peterson D."/>
            <person name="Chory J."/>
        </authorList>
    </citation>
    <scope>NUCLEOTIDE SEQUENCE [LARGE SCALE GENOMIC DNA]</scope>
</reference>
<keyword evidence="8" id="KW-1185">Reference proteome</keyword>
<dbReference type="PROSITE" id="PS00028">
    <property type="entry name" value="ZINC_FINGER_C2H2_1"/>
    <property type="match status" value="4"/>
</dbReference>